<dbReference type="KEGG" id="sus:Acid_3705"/>
<name>Q020H7_SOLUE</name>
<proteinExistence type="predicted"/>
<dbReference type="EMBL" id="CP000473">
    <property type="protein sequence ID" value="ABJ84676.1"/>
    <property type="molecule type" value="Genomic_DNA"/>
</dbReference>
<protein>
    <submittedName>
        <fullName evidence="1">Uncharacterized protein</fullName>
    </submittedName>
</protein>
<organism evidence="1">
    <name type="scientific">Solibacter usitatus (strain Ellin6076)</name>
    <dbReference type="NCBI Taxonomy" id="234267"/>
    <lineage>
        <taxon>Bacteria</taxon>
        <taxon>Pseudomonadati</taxon>
        <taxon>Acidobacteriota</taxon>
        <taxon>Terriglobia</taxon>
        <taxon>Bryobacterales</taxon>
        <taxon>Solibacteraceae</taxon>
        <taxon>Candidatus Solibacter</taxon>
    </lineage>
</organism>
<dbReference type="AlphaFoldDB" id="Q020H7"/>
<gene>
    <name evidence="1" type="ordered locus">Acid_3705</name>
</gene>
<accession>Q020H7</accession>
<dbReference type="HOGENOM" id="CLU_2439192_0_0_0"/>
<reference evidence="1" key="1">
    <citation type="submission" date="2006-10" db="EMBL/GenBank/DDBJ databases">
        <title>Complete sequence of Solibacter usitatus Ellin6076.</title>
        <authorList>
            <consortium name="US DOE Joint Genome Institute"/>
            <person name="Copeland A."/>
            <person name="Lucas S."/>
            <person name="Lapidus A."/>
            <person name="Barry K."/>
            <person name="Detter J.C."/>
            <person name="Glavina del Rio T."/>
            <person name="Hammon N."/>
            <person name="Israni S."/>
            <person name="Dalin E."/>
            <person name="Tice H."/>
            <person name="Pitluck S."/>
            <person name="Thompson L.S."/>
            <person name="Brettin T."/>
            <person name="Bruce D."/>
            <person name="Han C."/>
            <person name="Tapia R."/>
            <person name="Gilna P."/>
            <person name="Schmutz J."/>
            <person name="Larimer F."/>
            <person name="Land M."/>
            <person name="Hauser L."/>
            <person name="Kyrpides N."/>
            <person name="Mikhailova N."/>
            <person name="Janssen P.H."/>
            <person name="Kuske C.R."/>
            <person name="Richardson P."/>
        </authorList>
    </citation>
    <scope>NUCLEOTIDE SEQUENCE</scope>
    <source>
        <strain evidence="1">Ellin6076</strain>
    </source>
</reference>
<sequence length="90" mass="10115">MYAPRAGKVKADSSNTTMSFLIAGRFGRPGNGYAFRNLKLKNAVEWRFQIARLAARFAGVPISRSLSARLMLAPWQLRRMESDVFAAHEI</sequence>
<evidence type="ECO:0000313" key="1">
    <source>
        <dbReference type="EMBL" id="ABJ84676.1"/>
    </source>
</evidence>
<dbReference type="InParanoid" id="Q020H7"/>